<sequence length="359" mass="40037">MIKFLDLKDINLAYQEEIEEKLLTVFRSGQYLLGTETKAFEKNLSYYIGAPYCIAVANGYDALRLIFRAYLQLGVLKVGDEVIVPAHTFIASILAITENNLVPIFVEPDAETFNIAIDQIEAKITDKTKAILLVHLYGRAVFSDTITALKNKYSLQIIEDNAQAIGAAIGGKKTGNLGDASGFSFYPGKNLGALGDAGAVCCQDETLATTIRTLANYGSKEKYIHDYKGLNSRMDELQAAVLNVKLRYLDAANEQRRKIASAYCREIKNSDVLLPTVPQNAEEHVWHLFVVRSKTRTVLQQFLKENGIETLIHYPIPPHRQNAYPEWQQLELPLTELLAHEVLSLPLSLPGLDQLVKVL</sequence>
<dbReference type="InterPro" id="IPR015421">
    <property type="entry name" value="PyrdxlP-dep_Trfase_major"/>
</dbReference>
<protein>
    <submittedName>
        <fullName evidence="7">DegT/DnrJ/EryC1/StrS family aminotransferase</fullName>
    </submittedName>
</protein>
<evidence type="ECO:0000313" key="8">
    <source>
        <dbReference type="Proteomes" id="UP000271937"/>
    </source>
</evidence>
<evidence type="ECO:0000313" key="7">
    <source>
        <dbReference type="EMBL" id="RRJ87756.1"/>
    </source>
</evidence>
<feature type="coiled-coil region" evidence="6">
    <location>
        <begin position="220"/>
        <end position="247"/>
    </location>
</feature>
<evidence type="ECO:0000256" key="3">
    <source>
        <dbReference type="PIRSR" id="PIRSR000390-1"/>
    </source>
</evidence>
<keyword evidence="8" id="KW-1185">Reference proteome</keyword>
<dbReference type="AlphaFoldDB" id="A0A3P3W1I4"/>
<name>A0A3P3W1I4_9FLAO</name>
<comment type="caution">
    <text evidence="7">The sequence shown here is derived from an EMBL/GenBank/DDBJ whole genome shotgun (WGS) entry which is preliminary data.</text>
</comment>
<dbReference type="PIRSF" id="PIRSF000390">
    <property type="entry name" value="PLP_StrS"/>
    <property type="match status" value="1"/>
</dbReference>
<comment type="similarity">
    <text evidence="2 5">Belongs to the DegT/DnrJ/EryC1 family.</text>
</comment>
<organism evidence="7 8">
    <name type="scientific">Flavobacterium macacae</name>
    <dbReference type="NCBI Taxonomy" id="2488993"/>
    <lineage>
        <taxon>Bacteria</taxon>
        <taxon>Pseudomonadati</taxon>
        <taxon>Bacteroidota</taxon>
        <taxon>Flavobacteriia</taxon>
        <taxon>Flavobacteriales</taxon>
        <taxon>Flavobacteriaceae</taxon>
        <taxon>Flavobacterium</taxon>
    </lineage>
</organism>
<feature type="modified residue" description="N6-(pyridoxal phosphate)lysine" evidence="4">
    <location>
        <position position="189"/>
    </location>
</feature>
<keyword evidence="6" id="KW-0175">Coiled coil</keyword>
<gene>
    <name evidence="7" type="ORF">EG849_15165</name>
</gene>
<evidence type="ECO:0000256" key="5">
    <source>
        <dbReference type="RuleBase" id="RU004508"/>
    </source>
</evidence>
<evidence type="ECO:0000256" key="1">
    <source>
        <dbReference type="ARBA" id="ARBA00022898"/>
    </source>
</evidence>
<evidence type="ECO:0000256" key="2">
    <source>
        <dbReference type="ARBA" id="ARBA00037999"/>
    </source>
</evidence>
<dbReference type="CDD" id="cd00616">
    <property type="entry name" value="AHBA_syn"/>
    <property type="match status" value="1"/>
</dbReference>
<dbReference type="InterPro" id="IPR015422">
    <property type="entry name" value="PyrdxlP-dep_Trfase_small"/>
</dbReference>
<keyword evidence="7" id="KW-0808">Transferase</keyword>
<dbReference type="Proteomes" id="UP000271937">
    <property type="component" value="Unassembled WGS sequence"/>
</dbReference>
<dbReference type="SUPFAM" id="SSF53383">
    <property type="entry name" value="PLP-dependent transferases"/>
    <property type="match status" value="1"/>
</dbReference>
<dbReference type="EMBL" id="RQVR01000032">
    <property type="protein sequence ID" value="RRJ87756.1"/>
    <property type="molecule type" value="Genomic_DNA"/>
</dbReference>
<dbReference type="GO" id="GO:0008483">
    <property type="term" value="F:transaminase activity"/>
    <property type="evidence" value="ECO:0007669"/>
    <property type="project" value="UniProtKB-KW"/>
</dbReference>
<dbReference type="PANTHER" id="PTHR30244">
    <property type="entry name" value="TRANSAMINASE"/>
    <property type="match status" value="1"/>
</dbReference>
<dbReference type="InterPro" id="IPR015424">
    <property type="entry name" value="PyrdxlP-dep_Trfase"/>
</dbReference>
<dbReference type="RefSeq" id="WP_125014241.1">
    <property type="nucleotide sequence ID" value="NZ_RQVR01000032.1"/>
</dbReference>
<dbReference type="GO" id="GO:0030170">
    <property type="term" value="F:pyridoxal phosphate binding"/>
    <property type="evidence" value="ECO:0007669"/>
    <property type="project" value="TreeGrafter"/>
</dbReference>
<reference evidence="7 8" key="1">
    <citation type="submission" date="2018-11" db="EMBL/GenBank/DDBJ databases">
        <title>Flavobacterium sp. nov., YIM 102600 draft genome.</title>
        <authorList>
            <person name="Li G."/>
            <person name="Jiang Y."/>
        </authorList>
    </citation>
    <scope>NUCLEOTIDE SEQUENCE [LARGE SCALE GENOMIC DNA]</scope>
    <source>
        <strain evidence="7 8">YIM 102600</strain>
    </source>
</reference>
<evidence type="ECO:0000256" key="6">
    <source>
        <dbReference type="SAM" id="Coils"/>
    </source>
</evidence>
<keyword evidence="7" id="KW-0032">Aminotransferase</keyword>
<proteinExistence type="inferred from homology"/>
<dbReference type="GO" id="GO:0000271">
    <property type="term" value="P:polysaccharide biosynthetic process"/>
    <property type="evidence" value="ECO:0007669"/>
    <property type="project" value="TreeGrafter"/>
</dbReference>
<dbReference type="Gene3D" id="3.40.640.10">
    <property type="entry name" value="Type I PLP-dependent aspartate aminotransferase-like (Major domain)"/>
    <property type="match status" value="1"/>
</dbReference>
<evidence type="ECO:0000256" key="4">
    <source>
        <dbReference type="PIRSR" id="PIRSR000390-2"/>
    </source>
</evidence>
<accession>A0A3P3W1I4</accession>
<dbReference type="Pfam" id="PF01041">
    <property type="entry name" value="DegT_DnrJ_EryC1"/>
    <property type="match status" value="1"/>
</dbReference>
<dbReference type="Gene3D" id="3.90.1150.10">
    <property type="entry name" value="Aspartate Aminotransferase, domain 1"/>
    <property type="match status" value="1"/>
</dbReference>
<dbReference type="InterPro" id="IPR000653">
    <property type="entry name" value="DegT/StrS_aminotransferase"/>
</dbReference>
<keyword evidence="1 4" id="KW-0663">Pyridoxal phosphate</keyword>
<feature type="active site" description="Proton acceptor" evidence="3">
    <location>
        <position position="189"/>
    </location>
</feature>
<dbReference type="PANTHER" id="PTHR30244:SF36">
    <property type="entry name" value="3-OXO-GLUCOSE-6-PHOSPHATE:GLUTAMATE AMINOTRANSFERASE"/>
    <property type="match status" value="1"/>
</dbReference>
<dbReference type="OrthoDB" id="9804264at2"/>